<dbReference type="Pfam" id="PF01497">
    <property type="entry name" value="Peripla_BP_2"/>
    <property type="match status" value="1"/>
</dbReference>
<dbReference type="PROSITE" id="PS50983">
    <property type="entry name" value="FE_B12_PBP"/>
    <property type="match status" value="1"/>
</dbReference>
<evidence type="ECO:0000313" key="6">
    <source>
        <dbReference type="EMBL" id="GED27642.1"/>
    </source>
</evidence>
<dbReference type="GO" id="GO:0030288">
    <property type="term" value="C:outer membrane-bounded periplasmic space"/>
    <property type="evidence" value="ECO:0007669"/>
    <property type="project" value="TreeGrafter"/>
</dbReference>
<dbReference type="Proteomes" id="UP000317180">
    <property type="component" value="Unassembled WGS sequence"/>
</dbReference>
<dbReference type="GeneID" id="82809358"/>
<keyword evidence="4" id="KW-0732">Signal</keyword>
<dbReference type="EMBL" id="BJOD01000046">
    <property type="protein sequence ID" value="GED27642.1"/>
    <property type="molecule type" value="Genomic_DNA"/>
</dbReference>
<comment type="caution">
    <text evidence="7">The sequence shown here is derived from an EMBL/GenBank/DDBJ whole genome shotgun (WGS) entry which is preliminary data.</text>
</comment>
<comment type="similarity">
    <text evidence="2">Belongs to the bacterial solute-binding protein 8 family.</text>
</comment>
<dbReference type="Proteomes" id="UP000276178">
    <property type="component" value="Unassembled WGS sequence"/>
</dbReference>
<sequence>MGDNIFLLTNGSDETSVHQKQLTESPLWKTIPAVQQGRVYTLDSKFNFDDPITLDMLLDEIVQIMAGAGKADKK</sequence>
<dbReference type="OrthoDB" id="2660924at2"/>
<evidence type="ECO:0000256" key="1">
    <source>
        <dbReference type="ARBA" id="ARBA00004196"/>
    </source>
</evidence>
<reference evidence="7 8" key="1">
    <citation type="submission" date="2018-10" db="EMBL/GenBank/DDBJ databases">
        <title>Phylogenomics of Brevibacillus.</title>
        <authorList>
            <person name="Dunlap C."/>
        </authorList>
    </citation>
    <scope>NUCLEOTIDE SEQUENCE [LARGE SCALE GENOMIC DNA]</scope>
    <source>
        <strain evidence="7 8">NRRL NRS 1219</strain>
    </source>
</reference>
<gene>
    <name evidence="6" type="ORF">BAG01nite_37440</name>
    <name evidence="7" type="ORF">EB820_00575</name>
</gene>
<dbReference type="Gene3D" id="3.40.50.1980">
    <property type="entry name" value="Nitrogenase molybdenum iron protein domain"/>
    <property type="match status" value="1"/>
</dbReference>
<dbReference type="AlphaFoldDB" id="A0A3M8BDR7"/>
<dbReference type="InterPro" id="IPR051313">
    <property type="entry name" value="Bact_iron-sidero_bind"/>
</dbReference>
<evidence type="ECO:0000256" key="3">
    <source>
        <dbReference type="ARBA" id="ARBA00022448"/>
    </source>
</evidence>
<dbReference type="PANTHER" id="PTHR30532">
    <property type="entry name" value="IRON III DICITRATE-BINDING PERIPLASMIC PROTEIN"/>
    <property type="match status" value="1"/>
</dbReference>
<protein>
    <submittedName>
        <fullName evidence="7">AraC family transcriptional regulator</fullName>
    </submittedName>
</protein>
<dbReference type="InterPro" id="IPR002491">
    <property type="entry name" value="ABC_transptr_periplasmic_BD"/>
</dbReference>
<dbReference type="EMBL" id="RHHN01000004">
    <property type="protein sequence ID" value="RNB61536.1"/>
    <property type="molecule type" value="Genomic_DNA"/>
</dbReference>
<evidence type="ECO:0000313" key="7">
    <source>
        <dbReference type="EMBL" id="RNB61536.1"/>
    </source>
</evidence>
<evidence type="ECO:0000256" key="4">
    <source>
        <dbReference type="ARBA" id="ARBA00022729"/>
    </source>
</evidence>
<evidence type="ECO:0000313" key="9">
    <source>
        <dbReference type="Proteomes" id="UP000317180"/>
    </source>
</evidence>
<dbReference type="SUPFAM" id="SSF53807">
    <property type="entry name" value="Helical backbone' metal receptor"/>
    <property type="match status" value="1"/>
</dbReference>
<dbReference type="GO" id="GO:1901678">
    <property type="term" value="P:iron coordination entity transport"/>
    <property type="evidence" value="ECO:0007669"/>
    <property type="project" value="UniProtKB-ARBA"/>
</dbReference>
<keyword evidence="3" id="KW-0813">Transport</keyword>
<organism evidence="7 8">
    <name type="scientific">Brevibacillus agri</name>
    <dbReference type="NCBI Taxonomy" id="51101"/>
    <lineage>
        <taxon>Bacteria</taxon>
        <taxon>Bacillati</taxon>
        <taxon>Bacillota</taxon>
        <taxon>Bacilli</taxon>
        <taxon>Bacillales</taxon>
        <taxon>Paenibacillaceae</taxon>
        <taxon>Brevibacillus</taxon>
    </lineage>
</organism>
<name>A0A3M8BDR7_9BACL</name>
<keyword evidence="9" id="KW-1185">Reference proteome</keyword>
<dbReference type="RefSeq" id="WP_005830628.1">
    <property type="nucleotide sequence ID" value="NZ_BJOD01000046.1"/>
</dbReference>
<evidence type="ECO:0000259" key="5">
    <source>
        <dbReference type="PROSITE" id="PS50983"/>
    </source>
</evidence>
<reference evidence="6 9" key="2">
    <citation type="submission" date="2019-06" db="EMBL/GenBank/DDBJ databases">
        <title>Whole genome shotgun sequence of Brevibacillus agri NBRC 15538.</title>
        <authorList>
            <person name="Hosoyama A."/>
            <person name="Uohara A."/>
            <person name="Ohji S."/>
            <person name="Ichikawa N."/>
        </authorList>
    </citation>
    <scope>NUCLEOTIDE SEQUENCE [LARGE SCALE GENOMIC DNA]</scope>
    <source>
        <strain evidence="6 9">NBRC 15538</strain>
    </source>
</reference>
<evidence type="ECO:0000313" key="8">
    <source>
        <dbReference type="Proteomes" id="UP000276178"/>
    </source>
</evidence>
<accession>A0A3M8BDR7</accession>
<feature type="domain" description="Fe/B12 periplasmic-binding" evidence="5">
    <location>
        <begin position="1"/>
        <end position="69"/>
    </location>
</feature>
<evidence type="ECO:0000256" key="2">
    <source>
        <dbReference type="ARBA" id="ARBA00008814"/>
    </source>
</evidence>
<proteinExistence type="inferred from homology"/>
<comment type="subcellular location">
    <subcellularLocation>
        <location evidence="1">Cell envelope</location>
    </subcellularLocation>
</comment>
<dbReference type="PANTHER" id="PTHR30532:SF1">
    <property type="entry name" value="IRON(3+)-HYDROXAMATE-BINDING PROTEIN FHUD"/>
    <property type="match status" value="1"/>
</dbReference>